<keyword evidence="1" id="KW-0732">Signal</keyword>
<evidence type="ECO:0000259" key="2">
    <source>
        <dbReference type="Pfam" id="PF13568"/>
    </source>
</evidence>
<feature type="domain" description="Outer membrane protein beta-barrel" evidence="2">
    <location>
        <begin position="24"/>
        <end position="180"/>
    </location>
</feature>
<dbReference type="OrthoDB" id="947434at2"/>
<protein>
    <submittedName>
        <fullName evidence="3">Outer membrane protein beta-barrel domain-containing protein</fullName>
    </submittedName>
</protein>
<gene>
    <name evidence="3" type="ORF">SAMN05660236_2655</name>
</gene>
<feature type="signal peptide" evidence="1">
    <location>
        <begin position="1"/>
        <end position="25"/>
    </location>
</feature>
<proteinExistence type="predicted"/>
<evidence type="ECO:0000256" key="1">
    <source>
        <dbReference type="SAM" id="SignalP"/>
    </source>
</evidence>
<dbReference type="EMBL" id="FUZU01000002">
    <property type="protein sequence ID" value="SKC71735.1"/>
    <property type="molecule type" value="Genomic_DNA"/>
</dbReference>
<dbReference type="Proteomes" id="UP000190961">
    <property type="component" value="Unassembled WGS sequence"/>
</dbReference>
<sequence>MKTKLKHILLVAGIFTIASTVTSFAQERRAGIKGGLNVSNLYVDDVDDENARYGFNVGLFGEIISTEAFGLQAELLYSTKGSKFVTDGIIDQETKFNLNYIDVPVLAVFKLGESVDLQLGAYGSYLLGANISTDGDFGSGSDDLDKDNFKSFDYGLVGGIGFNFGPAQVGARYNYGLAKIADSETARDIIGDSKNSFAQLYLAFNLNHHP</sequence>
<evidence type="ECO:0000313" key="3">
    <source>
        <dbReference type="EMBL" id="SKC71735.1"/>
    </source>
</evidence>
<accession>A0A1T5L7Q0</accession>
<dbReference type="Pfam" id="PF13568">
    <property type="entry name" value="OMP_b-brl_2"/>
    <property type="match status" value="1"/>
</dbReference>
<dbReference type="InterPro" id="IPR025665">
    <property type="entry name" value="Beta-barrel_OMP_2"/>
</dbReference>
<dbReference type="AlphaFoldDB" id="A0A1T5L7Q0"/>
<name>A0A1T5L7Q0_9BACT</name>
<evidence type="ECO:0000313" key="4">
    <source>
        <dbReference type="Proteomes" id="UP000190961"/>
    </source>
</evidence>
<organism evidence="3 4">
    <name type="scientific">Ohtaekwangia koreensis</name>
    <dbReference type="NCBI Taxonomy" id="688867"/>
    <lineage>
        <taxon>Bacteria</taxon>
        <taxon>Pseudomonadati</taxon>
        <taxon>Bacteroidota</taxon>
        <taxon>Cytophagia</taxon>
        <taxon>Cytophagales</taxon>
        <taxon>Fulvivirgaceae</taxon>
        <taxon>Ohtaekwangia</taxon>
    </lineage>
</organism>
<dbReference type="STRING" id="688867.SAMN05660236_2655"/>
<keyword evidence="4" id="KW-1185">Reference proteome</keyword>
<dbReference type="RefSeq" id="WP_079687244.1">
    <property type="nucleotide sequence ID" value="NZ_FUZU01000002.1"/>
</dbReference>
<feature type="chain" id="PRO_5012775452" evidence="1">
    <location>
        <begin position="26"/>
        <end position="210"/>
    </location>
</feature>
<reference evidence="3 4" key="1">
    <citation type="submission" date="2017-02" db="EMBL/GenBank/DDBJ databases">
        <authorList>
            <person name="Peterson S.W."/>
        </authorList>
    </citation>
    <scope>NUCLEOTIDE SEQUENCE [LARGE SCALE GENOMIC DNA]</scope>
    <source>
        <strain evidence="3 4">DSM 25262</strain>
    </source>
</reference>